<dbReference type="OrthoDB" id="421976at2759"/>
<feature type="domain" description="Ion transport" evidence="7">
    <location>
        <begin position="18"/>
        <end position="222"/>
    </location>
</feature>
<dbReference type="AlphaFoldDB" id="A0A813F0U3"/>
<feature type="transmembrane region" description="Helical" evidence="6">
    <location>
        <begin position="12"/>
        <end position="33"/>
    </location>
</feature>
<dbReference type="Gene3D" id="1.20.120.350">
    <property type="entry name" value="Voltage-gated potassium channels. Chain C"/>
    <property type="match status" value="1"/>
</dbReference>
<feature type="non-terminal residue" evidence="8">
    <location>
        <position position="384"/>
    </location>
</feature>
<evidence type="ECO:0000256" key="6">
    <source>
        <dbReference type="SAM" id="Phobius"/>
    </source>
</evidence>
<dbReference type="InterPro" id="IPR005821">
    <property type="entry name" value="Ion_trans_dom"/>
</dbReference>
<dbReference type="Proteomes" id="UP000654075">
    <property type="component" value="Unassembled WGS sequence"/>
</dbReference>
<dbReference type="EMBL" id="CAJNNV010017117">
    <property type="protein sequence ID" value="CAE8604925.1"/>
    <property type="molecule type" value="Genomic_DNA"/>
</dbReference>
<evidence type="ECO:0000256" key="2">
    <source>
        <dbReference type="ARBA" id="ARBA00022692"/>
    </source>
</evidence>
<evidence type="ECO:0000256" key="4">
    <source>
        <dbReference type="ARBA" id="ARBA00023136"/>
    </source>
</evidence>
<feature type="region of interest" description="Disordered" evidence="5">
    <location>
        <begin position="361"/>
        <end position="384"/>
    </location>
</feature>
<evidence type="ECO:0000313" key="8">
    <source>
        <dbReference type="EMBL" id="CAE8604925.1"/>
    </source>
</evidence>
<keyword evidence="3 6" id="KW-1133">Transmembrane helix</keyword>
<dbReference type="GO" id="GO:0005216">
    <property type="term" value="F:monoatomic ion channel activity"/>
    <property type="evidence" value="ECO:0007669"/>
    <property type="project" value="InterPro"/>
</dbReference>
<reference evidence="8" key="1">
    <citation type="submission" date="2021-02" db="EMBL/GenBank/DDBJ databases">
        <authorList>
            <person name="Dougan E. K."/>
            <person name="Rhodes N."/>
            <person name="Thang M."/>
            <person name="Chan C."/>
        </authorList>
    </citation>
    <scope>NUCLEOTIDE SEQUENCE</scope>
</reference>
<proteinExistence type="predicted"/>
<evidence type="ECO:0000313" key="9">
    <source>
        <dbReference type="Proteomes" id="UP000654075"/>
    </source>
</evidence>
<accession>A0A813F0U3</accession>
<dbReference type="Pfam" id="PF00520">
    <property type="entry name" value="Ion_trans"/>
    <property type="match status" value="1"/>
</dbReference>
<sequence length="384" mass="43173">IAIDTDMNKAPMLIDAAPVFMIVENVFCTYFFFELVIRFMAFQYKLNAFKDGWFIFDFCLVILIVADTWILTGVMWALDIRAGSGMGGMSILRMIRLVKLLRLSRMARLFRAVPELVIIVKGLLFASRSVCIFFLLWGMIIYIFAVLFRQLTDGQTVGDQFFQTVPAAMNTLLLNGVFSDNADIIMAMTAETPYLWPIIVFFMALVSLTIMYMLVGVLVDVVGVVATSEKEGMAVSYIAQQLREELFRLGHKEDLQLTLNDFQNLVLEPGMIKIMTGVGVDVVVLADMLDLVHEDVAKKSPTGTMTFPDLVDVVLNMRGTNPATVKDCKEQIRVTKAIISKHMEELSVDLKKQFSKLREHMSDMPDNGSEWHQSVGTNSPVADD</sequence>
<evidence type="ECO:0000259" key="7">
    <source>
        <dbReference type="Pfam" id="PF00520"/>
    </source>
</evidence>
<dbReference type="GO" id="GO:0016020">
    <property type="term" value="C:membrane"/>
    <property type="evidence" value="ECO:0007669"/>
    <property type="project" value="UniProtKB-SubCell"/>
</dbReference>
<dbReference type="SUPFAM" id="SSF81324">
    <property type="entry name" value="Voltage-gated potassium channels"/>
    <property type="match status" value="1"/>
</dbReference>
<evidence type="ECO:0000256" key="1">
    <source>
        <dbReference type="ARBA" id="ARBA00004141"/>
    </source>
</evidence>
<keyword evidence="9" id="KW-1185">Reference proteome</keyword>
<keyword evidence="2 6" id="KW-0812">Transmembrane</keyword>
<name>A0A813F0U3_POLGL</name>
<dbReference type="Gene3D" id="1.10.287.70">
    <property type="match status" value="1"/>
</dbReference>
<comment type="caution">
    <text evidence="8">The sequence shown here is derived from an EMBL/GenBank/DDBJ whole genome shotgun (WGS) entry which is preliminary data.</text>
</comment>
<dbReference type="OMA" id="PLEWCIM"/>
<feature type="transmembrane region" description="Helical" evidence="6">
    <location>
        <begin position="198"/>
        <end position="226"/>
    </location>
</feature>
<keyword evidence="4 6" id="KW-0472">Membrane</keyword>
<evidence type="ECO:0000256" key="3">
    <source>
        <dbReference type="ARBA" id="ARBA00022989"/>
    </source>
</evidence>
<feature type="transmembrane region" description="Helical" evidence="6">
    <location>
        <begin position="132"/>
        <end position="149"/>
    </location>
</feature>
<comment type="subcellular location">
    <subcellularLocation>
        <location evidence="1">Membrane</location>
        <topology evidence="1">Multi-pass membrane protein</topology>
    </subcellularLocation>
</comment>
<dbReference type="InterPro" id="IPR027359">
    <property type="entry name" value="Volt_channel_dom_sf"/>
</dbReference>
<protein>
    <recommendedName>
        <fullName evidence="7">Ion transport domain-containing protein</fullName>
    </recommendedName>
</protein>
<gene>
    <name evidence="8" type="ORF">PGLA1383_LOCUS23065</name>
</gene>
<feature type="transmembrane region" description="Helical" evidence="6">
    <location>
        <begin position="53"/>
        <end position="78"/>
    </location>
</feature>
<feature type="compositionally biased region" description="Polar residues" evidence="5">
    <location>
        <begin position="370"/>
        <end position="384"/>
    </location>
</feature>
<organism evidence="8 9">
    <name type="scientific">Polarella glacialis</name>
    <name type="common">Dinoflagellate</name>
    <dbReference type="NCBI Taxonomy" id="89957"/>
    <lineage>
        <taxon>Eukaryota</taxon>
        <taxon>Sar</taxon>
        <taxon>Alveolata</taxon>
        <taxon>Dinophyceae</taxon>
        <taxon>Suessiales</taxon>
        <taxon>Suessiaceae</taxon>
        <taxon>Polarella</taxon>
    </lineage>
</organism>
<evidence type="ECO:0000256" key="5">
    <source>
        <dbReference type="SAM" id="MobiDB-lite"/>
    </source>
</evidence>